<comment type="caution">
    <text evidence="2">The sequence shown here is derived from an EMBL/GenBank/DDBJ whole genome shotgun (WGS) entry which is preliminary data.</text>
</comment>
<feature type="chain" id="PRO_5042189319" evidence="1">
    <location>
        <begin position="27"/>
        <end position="222"/>
    </location>
</feature>
<dbReference type="AlphaFoldDB" id="A0AAE1JME6"/>
<evidence type="ECO:0000256" key="1">
    <source>
        <dbReference type="SAM" id="SignalP"/>
    </source>
</evidence>
<keyword evidence="1" id="KW-0732">Signal</keyword>
<feature type="signal peptide" evidence="1">
    <location>
        <begin position="1"/>
        <end position="26"/>
    </location>
</feature>
<dbReference type="GO" id="GO:0004866">
    <property type="term" value="F:endopeptidase inhibitor activity"/>
    <property type="evidence" value="ECO:0007669"/>
    <property type="project" value="InterPro"/>
</dbReference>
<proteinExistence type="predicted"/>
<reference evidence="2" key="1">
    <citation type="submission" date="2023-10" db="EMBL/GenBank/DDBJ databases">
        <title>Chromosome-level genome of the transformable northern wattle, Acacia crassicarpa.</title>
        <authorList>
            <person name="Massaro I."/>
            <person name="Sinha N.R."/>
            <person name="Poethig S."/>
            <person name="Leichty A.R."/>
        </authorList>
    </citation>
    <scope>NUCLEOTIDE SEQUENCE</scope>
    <source>
        <strain evidence="2">Acra3RX</strain>
        <tissue evidence="2">Leaf</tissue>
    </source>
</reference>
<evidence type="ECO:0000313" key="3">
    <source>
        <dbReference type="Proteomes" id="UP001293593"/>
    </source>
</evidence>
<dbReference type="EMBL" id="JAWXYG010000005">
    <property type="protein sequence ID" value="KAK4270719.1"/>
    <property type="molecule type" value="Genomic_DNA"/>
</dbReference>
<dbReference type="PRINTS" id="PR00291">
    <property type="entry name" value="KUNITZINHBTR"/>
</dbReference>
<dbReference type="PANTHER" id="PTHR33107">
    <property type="entry name" value="KUNITZ TRYPSIN INHIBITOR 2"/>
    <property type="match status" value="1"/>
</dbReference>
<dbReference type="InterPro" id="IPR011065">
    <property type="entry name" value="Kunitz_inhibitor_STI-like_sf"/>
</dbReference>
<dbReference type="Pfam" id="PF00197">
    <property type="entry name" value="Kunitz_legume"/>
    <property type="match status" value="1"/>
</dbReference>
<dbReference type="CDD" id="cd00178">
    <property type="entry name" value="beta-trefoil_STI"/>
    <property type="match status" value="1"/>
</dbReference>
<evidence type="ECO:0000313" key="2">
    <source>
        <dbReference type="EMBL" id="KAK4270719.1"/>
    </source>
</evidence>
<dbReference type="InterPro" id="IPR056368">
    <property type="entry name" value="KTI1"/>
</dbReference>
<dbReference type="Proteomes" id="UP001293593">
    <property type="component" value="Unassembled WGS sequence"/>
</dbReference>
<accession>A0AAE1JME6</accession>
<protein>
    <submittedName>
        <fullName evidence="2">Uncharacterized protein</fullName>
    </submittedName>
</protein>
<dbReference type="SMART" id="SM00452">
    <property type="entry name" value="STI"/>
    <property type="match status" value="1"/>
</dbReference>
<keyword evidence="3" id="KW-1185">Reference proteome</keyword>
<sequence>MKPSLATITLLFFLFTFSTKPSVVRAATPEPVVDISGEKLKAGESYYILSAFKGKGGGLSINTFGNDGCPNVVVQERHDVSKGKPVKFLPLNSKNHVVYTSRSLNIEFSDKITTCADSGVWKLSKLISEALNVGTNGVAGSDQSNVNWFTIEKAELEGSYKLKFCPNPKFIVCQDLDIFSYGDDGKRYVGLANPGEFQTLRVVFKKANVKDSIDDAVAEMSS</sequence>
<dbReference type="PANTHER" id="PTHR33107:SF85">
    <property type="entry name" value="KUNITZ TYPE TRYPSIN INHIBITOR _ MIRACULIN"/>
    <property type="match status" value="1"/>
</dbReference>
<gene>
    <name evidence="2" type="ORF">QN277_019494</name>
</gene>
<dbReference type="InterPro" id="IPR002160">
    <property type="entry name" value="Prot_inh_Kunz-lg"/>
</dbReference>
<name>A0AAE1JME6_9FABA</name>
<dbReference type="Gene3D" id="2.80.10.50">
    <property type="match status" value="1"/>
</dbReference>
<dbReference type="SUPFAM" id="SSF50386">
    <property type="entry name" value="STI-like"/>
    <property type="match status" value="1"/>
</dbReference>
<organism evidence="2 3">
    <name type="scientific">Acacia crassicarpa</name>
    <name type="common">northern wattle</name>
    <dbReference type="NCBI Taxonomy" id="499986"/>
    <lineage>
        <taxon>Eukaryota</taxon>
        <taxon>Viridiplantae</taxon>
        <taxon>Streptophyta</taxon>
        <taxon>Embryophyta</taxon>
        <taxon>Tracheophyta</taxon>
        <taxon>Spermatophyta</taxon>
        <taxon>Magnoliopsida</taxon>
        <taxon>eudicotyledons</taxon>
        <taxon>Gunneridae</taxon>
        <taxon>Pentapetalae</taxon>
        <taxon>rosids</taxon>
        <taxon>fabids</taxon>
        <taxon>Fabales</taxon>
        <taxon>Fabaceae</taxon>
        <taxon>Caesalpinioideae</taxon>
        <taxon>mimosoid clade</taxon>
        <taxon>Acacieae</taxon>
        <taxon>Acacia</taxon>
    </lineage>
</organism>